<dbReference type="EMBL" id="JXSL01000033">
    <property type="protein sequence ID" value="KIL96946.1"/>
    <property type="molecule type" value="Genomic_DNA"/>
</dbReference>
<gene>
    <name evidence="1" type="ORF">CCC_01439</name>
</gene>
<protein>
    <submittedName>
        <fullName evidence="1">Uncharacterized protein</fullName>
    </submittedName>
</protein>
<reference evidence="1 2" key="1">
    <citation type="submission" date="2015-01" db="EMBL/GenBank/DDBJ databases">
        <title>Genome Sequence of Magnetospirillum magnetotacticum Strain MS-1.</title>
        <authorList>
            <person name="Marinov G.K."/>
            <person name="Smalley M.D."/>
            <person name="DeSalvo G."/>
        </authorList>
    </citation>
    <scope>NUCLEOTIDE SEQUENCE [LARGE SCALE GENOMIC DNA]</scope>
    <source>
        <strain evidence="1 2">MS-1</strain>
    </source>
</reference>
<organism evidence="1 2">
    <name type="scientific">Paramagnetospirillum magnetotacticum MS-1</name>
    <dbReference type="NCBI Taxonomy" id="272627"/>
    <lineage>
        <taxon>Bacteria</taxon>
        <taxon>Pseudomonadati</taxon>
        <taxon>Pseudomonadota</taxon>
        <taxon>Alphaproteobacteria</taxon>
        <taxon>Rhodospirillales</taxon>
        <taxon>Magnetospirillaceae</taxon>
        <taxon>Paramagnetospirillum</taxon>
    </lineage>
</organism>
<evidence type="ECO:0000313" key="2">
    <source>
        <dbReference type="Proteomes" id="UP000031971"/>
    </source>
</evidence>
<dbReference type="STRING" id="272627.CCC_01439"/>
<sequence>MAEVLQENFDELMAAAGRVSSEVTDYVKASPGMPEFLRQAREQNVSVEKLMELLEKAKDDN</sequence>
<evidence type="ECO:0000313" key="1">
    <source>
        <dbReference type="EMBL" id="KIL96946.1"/>
    </source>
</evidence>
<name>A0A0C2UVU0_PARME</name>
<dbReference type="Proteomes" id="UP000031971">
    <property type="component" value="Unassembled WGS sequence"/>
</dbReference>
<dbReference type="AlphaFoldDB" id="A0A0C2UVU0"/>
<comment type="caution">
    <text evidence="1">The sequence shown here is derived from an EMBL/GenBank/DDBJ whole genome shotgun (WGS) entry which is preliminary data.</text>
</comment>
<keyword evidence="2" id="KW-1185">Reference proteome</keyword>
<accession>A0A0C2UVU0</accession>
<proteinExistence type="predicted"/>